<dbReference type="InterPro" id="IPR021799">
    <property type="entry name" value="PIN-like_prokaryotic"/>
</dbReference>
<protein>
    <recommendedName>
        <fullName evidence="3">PIN domain-containing protein</fullName>
    </recommendedName>
</protein>
<dbReference type="InterPro" id="IPR029060">
    <property type="entry name" value="PIN-like_dom_sf"/>
</dbReference>
<reference evidence="1 2" key="1">
    <citation type="submission" date="2015-04" db="EMBL/GenBank/DDBJ databases">
        <title>Genome sequence of aromatic hydrocarbons-degrading Sphingobium chungbukense DJ77.</title>
        <authorList>
            <person name="Kim Y.-C."/>
            <person name="Chae J.-C."/>
        </authorList>
    </citation>
    <scope>NUCLEOTIDE SEQUENCE [LARGE SCALE GENOMIC DNA]</scope>
    <source>
        <strain evidence="1 2">DJ77</strain>
    </source>
</reference>
<accession>A0A0M3AKW2</accession>
<dbReference type="PATRIC" id="fig|56193.3.peg.3904"/>
<evidence type="ECO:0008006" key="3">
    <source>
        <dbReference type="Google" id="ProtNLM"/>
    </source>
</evidence>
<organism evidence="1 2">
    <name type="scientific">Sphingobium chungbukense</name>
    <dbReference type="NCBI Taxonomy" id="56193"/>
    <lineage>
        <taxon>Bacteria</taxon>
        <taxon>Pseudomonadati</taxon>
        <taxon>Pseudomonadota</taxon>
        <taxon>Alphaproteobacteria</taxon>
        <taxon>Sphingomonadales</taxon>
        <taxon>Sphingomonadaceae</taxon>
        <taxon>Sphingobium</taxon>
    </lineage>
</organism>
<proteinExistence type="predicted"/>
<dbReference type="EMBL" id="LBIC01000009">
    <property type="protein sequence ID" value="KKW90598.1"/>
    <property type="molecule type" value="Genomic_DNA"/>
</dbReference>
<dbReference type="RefSeq" id="WP_046765099.1">
    <property type="nucleotide sequence ID" value="NZ_LBIC01000009.1"/>
</dbReference>
<gene>
    <name evidence="1" type="ORF">YP76_18605</name>
</gene>
<dbReference type="STRING" id="56193.YP76_18605"/>
<evidence type="ECO:0000313" key="1">
    <source>
        <dbReference type="EMBL" id="KKW90598.1"/>
    </source>
</evidence>
<dbReference type="SUPFAM" id="SSF88723">
    <property type="entry name" value="PIN domain-like"/>
    <property type="match status" value="1"/>
</dbReference>
<comment type="caution">
    <text evidence="1">The sequence shown here is derived from an EMBL/GenBank/DDBJ whole genome shotgun (WGS) entry which is preliminary data.</text>
</comment>
<dbReference type="Pfam" id="PF11848">
    <property type="entry name" value="DUF3368"/>
    <property type="match status" value="1"/>
</dbReference>
<name>A0A0M3AKW2_9SPHN</name>
<sequence length="163" mass="18098">MAVLVSDTSVIIDLERAGLLDEMFLLPFEFAVPDLLYARELEGELGDRLIALGLRVEELTAAELRRATGVNRQHQKLSVPDTFAFALAESRTWTLLTGDGILRELAVAEQIAMHGVLWLFDQMADGAHVQFARLHGGLTQLSAHPRCRLPANEVKHRLTRFAG</sequence>
<dbReference type="Proteomes" id="UP000033874">
    <property type="component" value="Unassembled WGS sequence"/>
</dbReference>
<keyword evidence="2" id="KW-1185">Reference proteome</keyword>
<dbReference type="AlphaFoldDB" id="A0A0M3AKW2"/>
<evidence type="ECO:0000313" key="2">
    <source>
        <dbReference type="Proteomes" id="UP000033874"/>
    </source>
</evidence>